<accession>A0ACC1JMH5</accession>
<dbReference type="EMBL" id="JANBUJ010002763">
    <property type="protein sequence ID" value="KAJ2763332.1"/>
    <property type="molecule type" value="Genomic_DNA"/>
</dbReference>
<keyword evidence="2" id="KW-1185">Reference proteome</keyword>
<comment type="caution">
    <text evidence="1">The sequence shown here is derived from an EMBL/GenBank/DDBJ whole genome shotgun (WGS) entry which is preliminary data.</text>
</comment>
<sequence>RDRGDADYDNTLVFDSDTDVGRMAAAMDDLPFGGDARTRPLPAAPRQAVRLAAAHHRRRGSLTDEEQAMAEREYVVIEKRAVEMNVMADEFESSPRTPLAFYPPRAGAIHQAPGVARQMSALARAVHDAVSPQYNISPEAADGPLNAPGAAAAAAADRAARAASGVFNPLDVALAETFESRHSQGTALEDPTIRRMEGLAYKAFAMSYLADLKWRMLPAAPASPDPLVDPVAGFLGPDDVTIEAAFVLYLRALSLLHRAMGEASRHWAGLHAGVSDETPAGVGLRPPPPPPPPPSGKGAAGEPAVTVSAAFNGAVQWVRTKFNECLERAEALKQLAHGAELDHVAHVSVVLILYEKALDLGKAAALRELKWLDPLECDRAYQLAIWMLSAILETSNAPASAASSQSRDDARRAPDPPPRSELETIDPEDRTIVERFIASIVKRREALQRRLMLADPDL</sequence>
<feature type="non-terminal residue" evidence="1">
    <location>
        <position position="1"/>
    </location>
</feature>
<dbReference type="Proteomes" id="UP001140234">
    <property type="component" value="Unassembled WGS sequence"/>
</dbReference>
<protein>
    <submittedName>
        <fullName evidence="1">Serine/threonine-protein kinase</fullName>
        <ecNumber evidence="1">2.7.11.1</ecNumber>
    </submittedName>
</protein>
<dbReference type="EC" id="2.7.11.1" evidence="1"/>
<proteinExistence type="predicted"/>
<name>A0ACC1JMH5_9FUNG</name>
<reference evidence="1" key="1">
    <citation type="submission" date="2022-07" db="EMBL/GenBank/DDBJ databases">
        <title>Phylogenomic reconstructions and comparative analyses of Kickxellomycotina fungi.</title>
        <authorList>
            <person name="Reynolds N.K."/>
            <person name="Stajich J.E."/>
            <person name="Barry K."/>
            <person name="Grigoriev I.V."/>
            <person name="Crous P."/>
            <person name="Smith M.E."/>
        </authorList>
    </citation>
    <scope>NUCLEOTIDE SEQUENCE</scope>
    <source>
        <strain evidence="1">CBS 109366</strain>
    </source>
</reference>
<evidence type="ECO:0000313" key="2">
    <source>
        <dbReference type="Proteomes" id="UP001140234"/>
    </source>
</evidence>
<evidence type="ECO:0000313" key="1">
    <source>
        <dbReference type="EMBL" id="KAJ2763332.1"/>
    </source>
</evidence>
<keyword evidence="1" id="KW-0418">Kinase</keyword>
<organism evidence="1 2">
    <name type="scientific">Coemansia nantahalensis</name>
    <dbReference type="NCBI Taxonomy" id="2789366"/>
    <lineage>
        <taxon>Eukaryota</taxon>
        <taxon>Fungi</taxon>
        <taxon>Fungi incertae sedis</taxon>
        <taxon>Zoopagomycota</taxon>
        <taxon>Kickxellomycotina</taxon>
        <taxon>Kickxellomycetes</taxon>
        <taxon>Kickxellales</taxon>
        <taxon>Kickxellaceae</taxon>
        <taxon>Coemansia</taxon>
    </lineage>
</organism>
<keyword evidence="1" id="KW-0808">Transferase</keyword>
<gene>
    <name evidence="1" type="primary">ATG1_2</name>
    <name evidence="1" type="ORF">IWQ57_005585</name>
</gene>